<evidence type="ECO:0000313" key="2">
    <source>
        <dbReference type="Proteomes" id="UP001597459"/>
    </source>
</evidence>
<keyword evidence="2" id="KW-1185">Reference proteome</keyword>
<evidence type="ECO:0000313" key="1">
    <source>
        <dbReference type="EMBL" id="MFD2592959.1"/>
    </source>
</evidence>
<proteinExistence type="predicted"/>
<dbReference type="Proteomes" id="UP001597459">
    <property type="component" value="Unassembled WGS sequence"/>
</dbReference>
<name>A0ABW5NFI5_9FLAO</name>
<reference evidence="2" key="1">
    <citation type="journal article" date="2019" name="Int. J. Syst. Evol. Microbiol.">
        <title>The Global Catalogue of Microorganisms (GCM) 10K type strain sequencing project: providing services to taxonomists for standard genome sequencing and annotation.</title>
        <authorList>
            <consortium name="The Broad Institute Genomics Platform"/>
            <consortium name="The Broad Institute Genome Sequencing Center for Infectious Disease"/>
            <person name="Wu L."/>
            <person name="Ma J."/>
        </authorList>
    </citation>
    <scope>NUCLEOTIDE SEQUENCE [LARGE SCALE GENOMIC DNA]</scope>
    <source>
        <strain evidence="2">KCTC 42423</strain>
    </source>
</reference>
<gene>
    <name evidence="1" type="ORF">ACFSTE_19125</name>
</gene>
<accession>A0ABW5NFI5</accession>
<dbReference type="EMBL" id="JBHULX010000039">
    <property type="protein sequence ID" value="MFD2592959.1"/>
    <property type="molecule type" value="Genomic_DNA"/>
</dbReference>
<comment type="caution">
    <text evidence="1">The sequence shown here is derived from an EMBL/GenBank/DDBJ whole genome shotgun (WGS) entry which is preliminary data.</text>
</comment>
<sequence>MINKKINQFFIELIKIKESHSFYFATKEQNYTFDPRNYKKQMLSSLSISEFNIATKVATTATTGCSIHTFGITTSTIITTITP</sequence>
<protein>
    <submittedName>
        <fullName evidence="1">Uncharacterized protein</fullName>
    </submittedName>
</protein>
<dbReference type="RefSeq" id="WP_176030067.1">
    <property type="nucleotide sequence ID" value="NZ_JBHSJV010000001.1"/>
</dbReference>
<organism evidence="1 2">
    <name type="scientific">Aquimarina hainanensis</name>
    <dbReference type="NCBI Taxonomy" id="1578017"/>
    <lineage>
        <taxon>Bacteria</taxon>
        <taxon>Pseudomonadati</taxon>
        <taxon>Bacteroidota</taxon>
        <taxon>Flavobacteriia</taxon>
        <taxon>Flavobacteriales</taxon>
        <taxon>Flavobacteriaceae</taxon>
        <taxon>Aquimarina</taxon>
    </lineage>
</organism>